<dbReference type="Gene3D" id="3.40.50.10320">
    <property type="entry name" value="LmbE-like"/>
    <property type="match status" value="1"/>
</dbReference>
<accession>A0A3E5G9R9</accession>
<dbReference type="AlphaFoldDB" id="A0A174HEM6"/>
<keyword evidence="4" id="KW-1185">Reference proteome</keyword>
<dbReference type="PANTHER" id="PTHR12993:SF11">
    <property type="entry name" value="N-ACETYLGLUCOSAMINYL-PHOSPHATIDYLINOSITOL DE-N-ACETYLASE"/>
    <property type="match status" value="1"/>
</dbReference>
<dbReference type="Proteomes" id="UP001060104">
    <property type="component" value="Chromosome"/>
</dbReference>
<dbReference type="GeneID" id="69591056"/>
<protein>
    <submittedName>
        <fullName evidence="1">LmbE family protein</fullName>
    </submittedName>
    <submittedName>
        <fullName evidence="2">PIG-L family deacetylase</fullName>
    </submittedName>
</protein>
<dbReference type="RefSeq" id="WP_055268945.1">
    <property type="nucleotide sequence ID" value="NZ_CABMFH010000014.1"/>
</dbReference>
<dbReference type="Proteomes" id="UP000095606">
    <property type="component" value="Unassembled WGS sequence"/>
</dbReference>
<name>A0A174HEM6_9BACE</name>
<evidence type="ECO:0000313" key="1">
    <source>
        <dbReference type="EMBL" id="CUO71806.1"/>
    </source>
</evidence>
<dbReference type="SUPFAM" id="SSF102588">
    <property type="entry name" value="LmbE-like"/>
    <property type="match status" value="1"/>
</dbReference>
<dbReference type="InterPro" id="IPR003737">
    <property type="entry name" value="GlcNAc_PI_deacetylase-related"/>
</dbReference>
<dbReference type="InterPro" id="IPR024078">
    <property type="entry name" value="LmbE-like_dom_sf"/>
</dbReference>
<dbReference type="GO" id="GO:0016811">
    <property type="term" value="F:hydrolase activity, acting on carbon-nitrogen (but not peptide) bonds, in linear amides"/>
    <property type="evidence" value="ECO:0007669"/>
    <property type="project" value="TreeGrafter"/>
</dbReference>
<sequence>MNYLLVVAHPDDEVLGAGATIKKLTSVGHNVDICIMCTEAKARAFRPEDEELNADLDASAQILGIRNKYEGTFPNIEMNNSTHLSLVQFIEKVIIVSDCDIIITHHPADTNNDHMHTSMACQAAIRLFQRRTGVKPLKEFWFMEVLSSTEWSVNTSMNRFQPNTFVEVGRDNVDVKIAALATYRGVMRAYPHPRSEEAIKGLAAYRGAQSGTNYAEAFEVVLKRI</sequence>
<gene>
    <name evidence="1" type="ORF">ERS852461_00928</name>
    <name evidence="2" type="ORF">NXY30_23250</name>
</gene>
<reference evidence="1 3" key="1">
    <citation type="submission" date="2015-09" db="EMBL/GenBank/DDBJ databases">
        <authorList>
            <consortium name="Pathogen Informatics"/>
        </authorList>
    </citation>
    <scope>NUCLEOTIDE SEQUENCE [LARGE SCALE GENOMIC DNA]</scope>
    <source>
        <strain evidence="1 3">2789STDY5834846</strain>
    </source>
</reference>
<accession>A0A174HEM6</accession>
<evidence type="ECO:0000313" key="3">
    <source>
        <dbReference type="Proteomes" id="UP000095606"/>
    </source>
</evidence>
<dbReference type="EMBL" id="CZAE01000003">
    <property type="protein sequence ID" value="CUO71806.1"/>
    <property type="molecule type" value="Genomic_DNA"/>
</dbReference>
<evidence type="ECO:0000313" key="4">
    <source>
        <dbReference type="Proteomes" id="UP001060104"/>
    </source>
</evidence>
<reference evidence="2" key="2">
    <citation type="submission" date="2022-08" db="EMBL/GenBank/DDBJ databases">
        <title>Genome Sequencing of Bacteroides fragilis Group Isolates with Nanopore Technology.</title>
        <authorList>
            <person name="Tisza M.J."/>
            <person name="Smith D."/>
            <person name="Dekker J.P."/>
        </authorList>
    </citation>
    <scope>NUCLEOTIDE SEQUENCE</scope>
    <source>
        <strain evidence="2">BFG-527</strain>
    </source>
</reference>
<dbReference type="Pfam" id="PF02585">
    <property type="entry name" value="PIG-L"/>
    <property type="match status" value="1"/>
</dbReference>
<evidence type="ECO:0000313" key="2">
    <source>
        <dbReference type="EMBL" id="UVQ73882.1"/>
    </source>
</evidence>
<dbReference type="EMBL" id="CP103141">
    <property type="protein sequence ID" value="UVQ73882.1"/>
    <property type="molecule type" value="Genomic_DNA"/>
</dbReference>
<dbReference type="PANTHER" id="PTHR12993">
    <property type="entry name" value="N-ACETYLGLUCOSAMINYL-PHOSPHATIDYLINOSITOL DE-N-ACETYLASE-RELATED"/>
    <property type="match status" value="1"/>
</dbReference>
<organism evidence="1 3">
    <name type="scientific">Bacteroides faecis</name>
    <dbReference type="NCBI Taxonomy" id="674529"/>
    <lineage>
        <taxon>Bacteria</taxon>
        <taxon>Pseudomonadati</taxon>
        <taxon>Bacteroidota</taxon>
        <taxon>Bacteroidia</taxon>
        <taxon>Bacteroidales</taxon>
        <taxon>Bacteroidaceae</taxon>
        <taxon>Bacteroides</taxon>
    </lineage>
</organism>
<proteinExistence type="predicted"/>